<accession>A0A6G2B691</accession>
<keyword evidence="4" id="KW-1185">Reference proteome</keyword>
<feature type="chain" id="PRO_5026185958" description="Ricin B lectin domain-containing protein" evidence="1">
    <location>
        <begin position="33"/>
        <end position="151"/>
    </location>
</feature>
<dbReference type="OrthoDB" id="3534750at2"/>
<dbReference type="RefSeq" id="WP_155069362.1">
    <property type="nucleotide sequence ID" value="NZ_WIXO01000001.1"/>
</dbReference>
<dbReference type="InterPro" id="IPR035992">
    <property type="entry name" value="Ricin_B-like_lectins"/>
</dbReference>
<proteinExistence type="predicted"/>
<name>A0A6G2B691_9ACTN</name>
<evidence type="ECO:0000313" key="3">
    <source>
        <dbReference type="EMBL" id="MTE17777.1"/>
    </source>
</evidence>
<evidence type="ECO:0000259" key="2">
    <source>
        <dbReference type="SMART" id="SM00458"/>
    </source>
</evidence>
<sequence>MNRTLERALQAASATLATSAVMVGLSAPNAFAAENTWIKNLSSGGCVTARSDGNVMALGCNVGDPAQLWDRRDDRTIRRAHSNQCLDSNSAGDVYWLECNGGNHQKWLYEGRKVKNVATGMYLAQRPGYYWVVTNSSSTANRSDWEFFGGS</sequence>
<dbReference type="InterPro" id="IPR000772">
    <property type="entry name" value="Ricin_B_lectin"/>
</dbReference>
<gene>
    <name evidence="3" type="ORF">F0L17_01235</name>
</gene>
<evidence type="ECO:0000256" key="1">
    <source>
        <dbReference type="SAM" id="SignalP"/>
    </source>
</evidence>
<dbReference type="SUPFAM" id="SSF50370">
    <property type="entry name" value="Ricin B-like lectins"/>
    <property type="match status" value="1"/>
</dbReference>
<comment type="caution">
    <text evidence="3">The sequence shown here is derived from an EMBL/GenBank/DDBJ whole genome shotgun (WGS) entry which is preliminary data.</text>
</comment>
<dbReference type="Pfam" id="PF00652">
    <property type="entry name" value="Ricin_B_lectin"/>
    <property type="match status" value="1"/>
</dbReference>
<keyword evidence="1" id="KW-0732">Signal</keyword>
<dbReference type="Proteomes" id="UP000473014">
    <property type="component" value="Unassembled WGS sequence"/>
</dbReference>
<dbReference type="CDD" id="cd23415">
    <property type="entry name" value="beta-trefoil_Ricin_AH"/>
    <property type="match status" value="1"/>
</dbReference>
<dbReference type="EMBL" id="WIXO01000001">
    <property type="protein sequence ID" value="MTE17777.1"/>
    <property type="molecule type" value="Genomic_DNA"/>
</dbReference>
<dbReference type="SMART" id="SM00458">
    <property type="entry name" value="RICIN"/>
    <property type="match status" value="1"/>
</dbReference>
<evidence type="ECO:0000313" key="4">
    <source>
        <dbReference type="Proteomes" id="UP000473014"/>
    </source>
</evidence>
<protein>
    <recommendedName>
        <fullName evidence="2">Ricin B lectin domain-containing protein</fullName>
    </recommendedName>
</protein>
<reference evidence="3 4" key="1">
    <citation type="submission" date="2019-11" db="EMBL/GenBank/DDBJ databases">
        <authorList>
            <person name="Yuan L."/>
        </authorList>
    </citation>
    <scope>NUCLEOTIDE SEQUENCE [LARGE SCALE GENOMIC DNA]</scope>
    <source>
        <strain evidence="3 4">TRM43335</strain>
    </source>
</reference>
<dbReference type="AlphaFoldDB" id="A0A6G2B691"/>
<organism evidence="3 4">
    <name type="scientific">Streptomyces taklimakanensis</name>
    <dbReference type="NCBI Taxonomy" id="2569853"/>
    <lineage>
        <taxon>Bacteria</taxon>
        <taxon>Bacillati</taxon>
        <taxon>Actinomycetota</taxon>
        <taxon>Actinomycetes</taxon>
        <taxon>Kitasatosporales</taxon>
        <taxon>Streptomycetaceae</taxon>
        <taxon>Streptomyces</taxon>
    </lineage>
</organism>
<dbReference type="Gene3D" id="2.80.10.50">
    <property type="match status" value="1"/>
</dbReference>
<dbReference type="PROSITE" id="PS50231">
    <property type="entry name" value="RICIN_B_LECTIN"/>
    <property type="match status" value="1"/>
</dbReference>
<feature type="signal peptide" evidence="1">
    <location>
        <begin position="1"/>
        <end position="32"/>
    </location>
</feature>
<feature type="domain" description="Ricin B lectin" evidence="2">
    <location>
        <begin position="36"/>
        <end position="148"/>
    </location>
</feature>